<sequence>MKPMLNNYEFKIYVITFSDIKRFFIMEIIIGAMTYSIAMKLFHNVVLASAGGWVGTEGLKRLGIVKKVMWK</sequence>
<accession>A0A168BZ16</accession>
<dbReference type="EMBL" id="LVJH01000074">
    <property type="protein sequence ID" value="OAB32898.1"/>
    <property type="molecule type" value="Genomic_DNA"/>
</dbReference>
<keyword evidence="1" id="KW-1133">Transmembrane helix</keyword>
<keyword evidence="3" id="KW-1185">Reference proteome</keyword>
<comment type="caution">
    <text evidence="2">The sequence shown here is derived from an EMBL/GenBank/DDBJ whole genome shotgun (WGS) entry which is preliminary data.</text>
</comment>
<dbReference type="AlphaFoldDB" id="A0A168BZ16"/>
<gene>
    <name evidence="2" type="ORF">PGLA_25780</name>
</gene>
<proteinExistence type="predicted"/>
<evidence type="ECO:0000256" key="1">
    <source>
        <dbReference type="SAM" id="Phobius"/>
    </source>
</evidence>
<dbReference type="OrthoDB" id="2636547at2"/>
<keyword evidence="1" id="KW-0812">Transmembrane</keyword>
<evidence type="ECO:0000313" key="3">
    <source>
        <dbReference type="Proteomes" id="UP000076967"/>
    </source>
</evidence>
<feature type="transmembrane region" description="Helical" evidence="1">
    <location>
        <begin position="12"/>
        <end position="35"/>
    </location>
</feature>
<name>A0A168BZ16_9BACL</name>
<evidence type="ECO:0000313" key="2">
    <source>
        <dbReference type="EMBL" id="OAB32898.1"/>
    </source>
</evidence>
<protein>
    <submittedName>
        <fullName evidence="2">Uncharacterized protein</fullName>
    </submittedName>
</protein>
<organism evidence="2 3">
    <name type="scientific">Paenibacillus glacialis</name>
    <dbReference type="NCBI Taxonomy" id="494026"/>
    <lineage>
        <taxon>Bacteria</taxon>
        <taxon>Bacillati</taxon>
        <taxon>Bacillota</taxon>
        <taxon>Bacilli</taxon>
        <taxon>Bacillales</taxon>
        <taxon>Paenibacillaceae</taxon>
        <taxon>Paenibacillus</taxon>
    </lineage>
</organism>
<dbReference type="Proteomes" id="UP000076967">
    <property type="component" value="Unassembled WGS sequence"/>
</dbReference>
<keyword evidence="1" id="KW-0472">Membrane</keyword>
<dbReference type="RefSeq" id="WP_068538062.1">
    <property type="nucleotide sequence ID" value="NZ_LVJH01000074.1"/>
</dbReference>
<reference evidence="2 3" key="1">
    <citation type="submission" date="2016-03" db="EMBL/GenBank/DDBJ databases">
        <title>Draft genome sequence of Paenibacillus glacialis DSM 22343.</title>
        <authorList>
            <person name="Shin S.-K."/>
            <person name="Yi H."/>
        </authorList>
    </citation>
    <scope>NUCLEOTIDE SEQUENCE [LARGE SCALE GENOMIC DNA]</scope>
    <source>
        <strain evidence="2 3">DSM 22343</strain>
    </source>
</reference>